<dbReference type="AlphaFoldDB" id="A0A3S0JVU8"/>
<dbReference type="Proteomes" id="UP000271705">
    <property type="component" value="Unassembled WGS sequence"/>
</dbReference>
<organism evidence="2 3">
    <name type="scientific">Stenotrophomonas maltophilia</name>
    <name type="common">Pseudomonas maltophilia</name>
    <name type="synonym">Xanthomonas maltophilia</name>
    <dbReference type="NCBI Taxonomy" id="40324"/>
    <lineage>
        <taxon>Bacteria</taxon>
        <taxon>Pseudomonadati</taxon>
        <taxon>Pseudomonadota</taxon>
        <taxon>Gammaproteobacteria</taxon>
        <taxon>Lysobacterales</taxon>
        <taxon>Lysobacteraceae</taxon>
        <taxon>Stenotrophomonas</taxon>
        <taxon>Stenotrophomonas maltophilia group</taxon>
    </lineage>
</organism>
<name>A0A3S0JVU8_STEMA</name>
<proteinExistence type="predicted"/>
<gene>
    <name evidence="2" type="ORF">EKL94_00075</name>
</gene>
<feature type="region of interest" description="Disordered" evidence="1">
    <location>
        <begin position="1"/>
        <end position="21"/>
    </location>
</feature>
<evidence type="ECO:0000313" key="2">
    <source>
        <dbReference type="EMBL" id="RTQ92292.1"/>
    </source>
</evidence>
<evidence type="ECO:0000313" key="3">
    <source>
        <dbReference type="Proteomes" id="UP000271705"/>
    </source>
</evidence>
<protein>
    <submittedName>
        <fullName evidence="2">Uncharacterized protein</fullName>
    </submittedName>
</protein>
<accession>A0A3S0JVU8</accession>
<comment type="caution">
    <text evidence="2">The sequence shown here is derived from an EMBL/GenBank/DDBJ whole genome shotgun (WGS) entry which is preliminary data.</text>
</comment>
<dbReference type="EMBL" id="RXLZ01000001">
    <property type="protein sequence ID" value="RTQ92292.1"/>
    <property type="molecule type" value="Genomic_DNA"/>
</dbReference>
<reference evidence="2 3" key="1">
    <citation type="submission" date="2018-12" db="EMBL/GenBank/DDBJ databases">
        <authorList>
            <person name="Kartti S."/>
            <person name="Manni A."/>
            <person name="Chemao El Fihri M.W."/>
            <person name="Laamarti M."/>
            <person name="Temsamani L."/>
            <person name="El Jamali J.E."/>
            <person name="Ouadghiri M."/>
            <person name="Ibrahimi A."/>
            <person name="Filati-Maltouf A."/>
        </authorList>
    </citation>
    <scope>NUCLEOTIDE SEQUENCE [LARGE SCALE GENOMIC DNA]</scope>
    <source>
        <strain evidence="2 3">MDMC339</strain>
    </source>
</reference>
<sequence>MDVRHQESNQRNTPPGREPMLRIGTLRSSVRRGTVRELAALKHPHLFALAGPAVLGSLEGGLENQDQGQQHPRMAWIYWVQLWHLTLGPP</sequence>
<evidence type="ECO:0000256" key="1">
    <source>
        <dbReference type="SAM" id="MobiDB-lite"/>
    </source>
</evidence>
<dbReference type="RefSeq" id="WP_126927486.1">
    <property type="nucleotide sequence ID" value="NZ_RXLZ01000001.1"/>
</dbReference>